<name>I2H6W4_HENB6</name>
<dbReference type="GeneID" id="14497248"/>
<gene>
    <name evidence="6" type="primary">TBLA0G01720</name>
    <name evidence="6" type="ORF">TBLA_0G01720</name>
</gene>
<dbReference type="InParanoid" id="I2H6W4"/>
<dbReference type="KEGG" id="tbl:TBLA_0G01720"/>
<organism evidence="6 7">
    <name type="scientific">Henningerozyma blattae (strain ATCC 34711 / CBS 6284 / DSM 70876 / NBRC 10599 / NRRL Y-10934 / UCD 77-7)</name>
    <name type="common">Yeast</name>
    <name type="synonym">Tetrapisispora blattae</name>
    <dbReference type="NCBI Taxonomy" id="1071380"/>
    <lineage>
        <taxon>Eukaryota</taxon>
        <taxon>Fungi</taxon>
        <taxon>Dikarya</taxon>
        <taxon>Ascomycota</taxon>
        <taxon>Saccharomycotina</taxon>
        <taxon>Saccharomycetes</taxon>
        <taxon>Saccharomycetales</taxon>
        <taxon>Saccharomycetaceae</taxon>
        <taxon>Henningerozyma</taxon>
    </lineage>
</organism>
<dbReference type="GO" id="GO:0006357">
    <property type="term" value="P:regulation of transcription by RNA polymerase II"/>
    <property type="evidence" value="ECO:0007669"/>
    <property type="project" value="EnsemblFungi"/>
</dbReference>
<proteinExistence type="predicted"/>
<dbReference type="GO" id="GO:0046695">
    <property type="term" value="C:SLIK (SAGA-like) complex"/>
    <property type="evidence" value="ECO:0007669"/>
    <property type="project" value="EnsemblFungi"/>
</dbReference>
<evidence type="ECO:0000256" key="2">
    <source>
        <dbReference type="ARBA" id="ARBA00023015"/>
    </source>
</evidence>
<evidence type="ECO:0000256" key="1">
    <source>
        <dbReference type="ARBA" id="ARBA00004123"/>
    </source>
</evidence>
<comment type="subcellular location">
    <subcellularLocation>
        <location evidence="1">Nucleus</location>
    </subcellularLocation>
</comment>
<evidence type="ECO:0000256" key="5">
    <source>
        <dbReference type="SAM" id="MobiDB-lite"/>
    </source>
</evidence>
<feature type="compositionally biased region" description="Low complexity" evidence="5">
    <location>
        <begin position="143"/>
        <end position="162"/>
    </location>
</feature>
<dbReference type="Proteomes" id="UP000002866">
    <property type="component" value="Chromosome 7"/>
</dbReference>
<dbReference type="OMA" id="NWLIKDI"/>
<feature type="region of interest" description="Disordered" evidence="5">
    <location>
        <begin position="133"/>
        <end position="162"/>
    </location>
</feature>
<protein>
    <recommendedName>
        <fullName evidence="8">Transcriptional coactivator HFI1/ADA1</fullName>
    </recommendedName>
</protein>
<keyword evidence="4" id="KW-0539">Nucleus</keyword>
<dbReference type="GO" id="GO:0006325">
    <property type="term" value="P:chromatin organization"/>
    <property type="evidence" value="ECO:0007669"/>
    <property type="project" value="EnsemblFungi"/>
</dbReference>
<evidence type="ECO:0008006" key="8">
    <source>
        <dbReference type="Google" id="ProtNLM"/>
    </source>
</evidence>
<dbReference type="OrthoDB" id="10264870at2759"/>
<dbReference type="EMBL" id="HE806322">
    <property type="protein sequence ID" value="CCH62116.1"/>
    <property type="molecule type" value="Genomic_DNA"/>
</dbReference>
<dbReference type="Pfam" id="PF12767">
    <property type="entry name" value="SAGA-Tad1"/>
    <property type="match status" value="1"/>
</dbReference>
<keyword evidence="2" id="KW-0805">Transcription regulation</keyword>
<dbReference type="CDD" id="cd22933">
    <property type="entry name" value="HFD_HFI1"/>
    <property type="match status" value="1"/>
</dbReference>
<reference evidence="6 7" key="1">
    <citation type="journal article" date="2011" name="Proc. Natl. Acad. Sci. U.S.A.">
        <title>Evolutionary erosion of yeast sex chromosomes by mating-type switching accidents.</title>
        <authorList>
            <person name="Gordon J.L."/>
            <person name="Armisen D."/>
            <person name="Proux-Wera E."/>
            <person name="Oheigeartaigh S.S."/>
            <person name="Byrne K.P."/>
            <person name="Wolfe K.H."/>
        </authorList>
    </citation>
    <scope>NUCLEOTIDE SEQUENCE [LARGE SCALE GENOMIC DNA]</scope>
    <source>
        <strain evidence="7">ATCC 34711 / CBS 6284 / DSM 70876 / NBRC 10599 / NRRL Y-10934 / UCD 77-7</strain>
    </source>
</reference>
<evidence type="ECO:0000313" key="6">
    <source>
        <dbReference type="EMBL" id="CCH62116.1"/>
    </source>
</evidence>
<evidence type="ECO:0000313" key="7">
    <source>
        <dbReference type="Proteomes" id="UP000002866"/>
    </source>
</evidence>
<dbReference type="GO" id="GO:0005634">
    <property type="term" value="C:nucleus"/>
    <property type="evidence" value="ECO:0007669"/>
    <property type="project" value="UniProtKB-SubCell"/>
</dbReference>
<dbReference type="HOGENOM" id="CLU_033254_1_0_1"/>
<dbReference type="GO" id="GO:0003713">
    <property type="term" value="F:transcription coactivator activity"/>
    <property type="evidence" value="ECO:0007669"/>
    <property type="project" value="EnsemblFungi"/>
</dbReference>
<dbReference type="AlphaFoldDB" id="I2H6W4"/>
<evidence type="ECO:0000256" key="3">
    <source>
        <dbReference type="ARBA" id="ARBA00023163"/>
    </source>
</evidence>
<dbReference type="PANTHER" id="PTHR21277">
    <property type="entry name" value="TRANSCRIPTIONAL ADAPTER 1"/>
    <property type="match status" value="1"/>
</dbReference>
<keyword evidence="7" id="KW-1185">Reference proteome</keyword>
<dbReference type="RefSeq" id="XP_004181635.1">
    <property type="nucleotide sequence ID" value="XM_004181587.1"/>
</dbReference>
<dbReference type="STRING" id="1071380.I2H6W4"/>
<dbReference type="InterPro" id="IPR024738">
    <property type="entry name" value="Hfi1/Tada1"/>
</dbReference>
<dbReference type="GO" id="GO:0000124">
    <property type="term" value="C:SAGA complex"/>
    <property type="evidence" value="ECO:0007669"/>
    <property type="project" value="EnsemblFungi"/>
</dbReference>
<accession>I2H6W4</accession>
<dbReference type="eggNOG" id="ENOG502RX84">
    <property type="taxonomic scope" value="Eukaryota"/>
</dbReference>
<sequence length="515" mass="57800">MTLIKQEQSSPSTINTPIPSGLAQADAINAITSSTNIQLLQKIGSPPAINKSISHDSPAVHNHQTIYNNTNSITNQYRVDLESLIDGLTSVLGKENWTKYAQLLSLFILGKLSRKELCRDIDSMFKNILTTTTNDSTSKETNDSNNNTSTNTNANTSNTSLSMNSTTTSNMYYYLIKLHNQILIGIYNNSIRSSDNDEANGVGSWGFGNNSNNKLINNKFKRVNKHNSQIENYKKVVMSLPIHDRERLKSITKEAGKRGFVLCSILQARLNQTPKIPIVTNPDTLKRIKTNNLKTPLEWSQDIMNGFNSQLSTESYSLPDKDTVFLRMVGIAREHGLVGTVNAQCVEILLTGLEHYLKDIVSTTIDSVRYREKRYSDYYDTDENGVFQPVSEEIHNNNFSSSDNSTLTDSTKFSGINSEVENVVTSNPIISLTNDDLFDSMQIFPNSLENSNAHFNLLNSTMMNDDELIVTHSSIDDLPDFTNLEDRPSFSPRDKRNIGSRIELNWLIKDILTEK</sequence>
<dbReference type="PANTHER" id="PTHR21277:SF5">
    <property type="entry name" value="TRANSCRIPTIONAL ADAPTER 1"/>
    <property type="match status" value="1"/>
</dbReference>
<keyword evidence="3" id="KW-0804">Transcription</keyword>
<evidence type="ECO:0000256" key="4">
    <source>
        <dbReference type="ARBA" id="ARBA00023242"/>
    </source>
</evidence>
<dbReference type="FunCoup" id="I2H6W4">
    <property type="interactions" value="1313"/>
</dbReference>
<dbReference type="GO" id="GO:0006366">
    <property type="term" value="P:transcription by RNA polymerase II"/>
    <property type="evidence" value="ECO:0007669"/>
    <property type="project" value="EnsemblFungi"/>
</dbReference>